<protein>
    <submittedName>
        <fullName evidence="1">Uncharacterized protein</fullName>
    </submittedName>
</protein>
<dbReference type="Proteomes" id="UP000076798">
    <property type="component" value="Unassembled WGS sequence"/>
</dbReference>
<proteinExistence type="predicted"/>
<evidence type="ECO:0000313" key="1">
    <source>
        <dbReference type="EMBL" id="KZT32388.1"/>
    </source>
</evidence>
<organism evidence="1 2">
    <name type="scientific">Sistotremastrum suecicum HHB10207 ss-3</name>
    <dbReference type="NCBI Taxonomy" id="1314776"/>
    <lineage>
        <taxon>Eukaryota</taxon>
        <taxon>Fungi</taxon>
        <taxon>Dikarya</taxon>
        <taxon>Basidiomycota</taxon>
        <taxon>Agaricomycotina</taxon>
        <taxon>Agaricomycetes</taxon>
        <taxon>Sistotremastrales</taxon>
        <taxon>Sistotremastraceae</taxon>
        <taxon>Sistotremastrum</taxon>
    </lineage>
</organism>
<dbReference type="EMBL" id="KV428341">
    <property type="protein sequence ID" value="KZT32388.1"/>
    <property type="molecule type" value="Genomic_DNA"/>
</dbReference>
<keyword evidence="2" id="KW-1185">Reference proteome</keyword>
<reference evidence="1 2" key="1">
    <citation type="journal article" date="2016" name="Mol. Biol. Evol.">
        <title>Comparative Genomics of Early-Diverging Mushroom-Forming Fungi Provides Insights into the Origins of Lignocellulose Decay Capabilities.</title>
        <authorList>
            <person name="Nagy L.G."/>
            <person name="Riley R."/>
            <person name="Tritt A."/>
            <person name="Adam C."/>
            <person name="Daum C."/>
            <person name="Floudas D."/>
            <person name="Sun H."/>
            <person name="Yadav J.S."/>
            <person name="Pangilinan J."/>
            <person name="Larsson K.H."/>
            <person name="Matsuura K."/>
            <person name="Barry K."/>
            <person name="Labutti K."/>
            <person name="Kuo R."/>
            <person name="Ohm R.A."/>
            <person name="Bhattacharya S.S."/>
            <person name="Shirouzu T."/>
            <person name="Yoshinaga Y."/>
            <person name="Martin F.M."/>
            <person name="Grigoriev I.V."/>
            <person name="Hibbett D.S."/>
        </authorList>
    </citation>
    <scope>NUCLEOTIDE SEQUENCE [LARGE SCALE GENOMIC DNA]</scope>
    <source>
        <strain evidence="1 2">HHB10207 ss-3</strain>
    </source>
</reference>
<name>A0A165XNV9_9AGAM</name>
<accession>A0A165XNV9</accession>
<sequence length="216" mass="23946">MDDSGNLASPSASKYFLACAKLNPESLLRKNCLVQQRIAQTRSSTARTFLYGNVPFNPLQLMFAPLSCRANSCCTNCISISAHPSPFFPYPPPSRSHLLSRAHRPPDKIHNGCQTLCAGSVTVARDTPRLRSRVSSTVRRYVESLVRACAWLHSPHLHCRAHRPRDKIHNGCQTLCAGSVTAARDTPRFRPRVSSAVRRYVESQERAGVTYSTSPV</sequence>
<gene>
    <name evidence="1" type="ORF">SISSUDRAFT_543647</name>
</gene>
<dbReference type="AlphaFoldDB" id="A0A165XNV9"/>
<evidence type="ECO:0000313" key="2">
    <source>
        <dbReference type="Proteomes" id="UP000076798"/>
    </source>
</evidence>